<evidence type="ECO:0000259" key="9">
    <source>
        <dbReference type="PROSITE" id="PS50110"/>
    </source>
</evidence>
<dbReference type="PROSITE" id="PS50109">
    <property type="entry name" value="HIS_KIN"/>
    <property type="match status" value="1"/>
</dbReference>
<dbReference type="PANTHER" id="PTHR43395:SF8">
    <property type="entry name" value="HISTIDINE KINASE"/>
    <property type="match status" value="1"/>
</dbReference>
<dbReference type="PRINTS" id="PR00344">
    <property type="entry name" value="BCTRLSENSOR"/>
</dbReference>
<dbReference type="SMART" id="SM00073">
    <property type="entry name" value="HPT"/>
    <property type="match status" value="1"/>
</dbReference>
<evidence type="ECO:0000256" key="6">
    <source>
        <dbReference type="PROSITE-ProRule" id="PRU00110"/>
    </source>
</evidence>
<evidence type="ECO:0000256" key="5">
    <source>
        <dbReference type="ARBA" id="ARBA00022777"/>
    </source>
</evidence>
<dbReference type="InterPro" id="IPR036061">
    <property type="entry name" value="CheW-like_dom_sf"/>
</dbReference>
<dbReference type="SUPFAM" id="SSF47226">
    <property type="entry name" value="Histidine-containing phosphotransfer domain, HPT domain"/>
    <property type="match status" value="1"/>
</dbReference>
<evidence type="ECO:0000313" key="13">
    <source>
        <dbReference type="Proteomes" id="UP001060414"/>
    </source>
</evidence>
<feature type="domain" description="Histidine kinase" evidence="8">
    <location>
        <begin position="225"/>
        <end position="425"/>
    </location>
</feature>
<evidence type="ECO:0000256" key="3">
    <source>
        <dbReference type="ARBA" id="ARBA00022553"/>
    </source>
</evidence>
<dbReference type="Gene3D" id="3.30.565.10">
    <property type="entry name" value="Histidine kinase-like ATPase, C-terminal domain"/>
    <property type="match status" value="1"/>
</dbReference>
<dbReference type="CDD" id="cd00088">
    <property type="entry name" value="HPT"/>
    <property type="match status" value="1"/>
</dbReference>
<reference evidence="12" key="1">
    <citation type="journal article" date="2022" name="Environ. Microbiol.">
        <title>Geoalkalibacter halelectricus SAP #1 sp. nov. possessing extracellular electron transfer and mineral#reducing capabilities from a haloalkaline environment.</title>
        <authorList>
            <person name="Yadav S."/>
            <person name="Singh R."/>
            <person name="Sundharam S.S."/>
            <person name="Chaudhary S."/>
            <person name="Krishnamurthi S."/>
            <person name="Patil S.A."/>
        </authorList>
    </citation>
    <scope>NUCLEOTIDE SEQUENCE</scope>
    <source>
        <strain evidence="12">SAP-1</strain>
    </source>
</reference>
<dbReference type="PROSITE" id="PS50110">
    <property type="entry name" value="RESPONSE_REGULATORY"/>
    <property type="match status" value="1"/>
</dbReference>
<dbReference type="SMART" id="SM00448">
    <property type="entry name" value="REC"/>
    <property type="match status" value="1"/>
</dbReference>
<keyword evidence="3 7" id="KW-0597">Phosphoprotein</keyword>
<dbReference type="Pfam" id="PF00072">
    <property type="entry name" value="Response_reg"/>
    <property type="match status" value="1"/>
</dbReference>
<evidence type="ECO:0000256" key="7">
    <source>
        <dbReference type="PROSITE-ProRule" id="PRU00169"/>
    </source>
</evidence>
<dbReference type="InterPro" id="IPR005467">
    <property type="entry name" value="His_kinase_dom"/>
</dbReference>
<dbReference type="SUPFAM" id="SSF52172">
    <property type="entry name" value="CheY-like"/>
    <property type="match status" value="1"/>
</dbReference>
<dbReference type="PROSITE" id="PS50894">
    <property type="entry name" value="HPT"/>
    <property type="match status" value="1"/>
</dbReference>
<dbReference type="Proteomes" id="UP001060414">
    <property type="component" value="Chromosome"/>
</dbReference>
<dbReference type="InterPro" id="IPR003594">
    <property type="entry name" value="HATPase_dom"/>
</dbReference>
<dbReference type="RefSeq" id="WP_260748696.1">
    <property type="nucleotide sequence ID" value="NZ_CP092109.1"/>
</dbReference>
<keyword evidence="13" id="KW-1185">Reference proteome</keyword>
<dbReference type="PANTHER" id="PTHR43395">
    <property type="entry name" value="SENSOR HISTIDINE KINASE CHEA"/>
    <property type="match status" value="1"/>
</dbReference>
<dbReference type="InterPro" id="IPR036641">
    <property type="entry name" value="HPT_dom_sf"/>
</dbReference>
<gene>
    <name evidence="12" type="ORF">L9S41_02790</name>
</gene>
<keyword evidence="4" id="KW-0808">Transferase</keyword>
<dbReference type="InterPro" id="IPR004105">
    <property type="entry name" value="CheA-like_dim"/>
</dbReference>
<feature type="modified residue" description="4-aspartylphosphate" evidence="7">
    <location>
        <position position="631"/>
    </location>
</feature>
<evidence type="ECO:0000256" key="4">
    <source>
        <dbReference type="ARBA" id="ARBA00022679"/>
    </source>
</evidence>
<evidence type="ECO:0000259" key="10">
    <source>
        <dbReference type="PROSITE" id="PS50851"/>
    </source>
</evidence>
<dbReference type="InterPro" id="IPR004358">
    <property type="entry name" value="Sig_transdc_His_kin-like_C"/>
</dbReference>
<accession>A0ABY5ZP97</accession>
<dbReference type="EC" id="2.7.13.3" evidence="2"/>
<feature type="domain" description="CheW-like" evidence="10">
    <location>
        <begin position="427"/>
        <end position="562"/>
    </location>
</feature>
<dbReference type="InterPro" id="IPR002545">
    <property type="entry name" value="CheW-lke_dom"/>
</dbReference>
<feature type="domain" description="HPt" evidence="11">
    <location>
        <begin position="1"/>
        <end position="102"/>
    </location>
</feature>
<name>A0ABY5ZP97_9BACT</name>
<dbReference type="PROSITE" id="PS50851">
    <property type="entry name" value="CHEW"/>
    <property type="match status" value="1"/>
</dbReference>
<dbReference type="Gene3D" id="2.30.30.40">
    <property type="entry name" value="SH3 Domains"/>
    <property type="match status" value="1"/>
</dbReference>
<dbReference type="Pfam" id="PF02518">
    <property type="entry name" value="HATPase_c"/>
    <property type="match status" value="1"/>
</dbReference>
<proteinExistence type="predicted"/>
<feature type="domain" description="Response regulatory" evidence="9">
    <location>
        <begin position="582"/>
        <end position="698"/>
    </location>
</feature>
<keyword evidence="5" id="KW-0418">Kinase</keyword>
<dbReference type="Pfam" id="PF01627">
    <property type="entry name" value="Hpt"/>
    <property type="match status" value="1"/>
</dbReference>
<evidence type="ECO:0000313" key="12">
    <source>
        <dbReference type="EMBL" id="UWZ80339.1"/>
    </source>
</evidence>
<evidence type="ECO:0000256" key="2">
    <source>
        <dbReference type="ARBA" id="ARBA00012438"/>
    </source>
</evidence>
<sequence>MDKKYFDIFTREVQEHLAHLRQGFLNFEEQGARPEQVHALLRCAHTLKGAARMLGFGDISRLAHSLEDSLKEVEEGARVCDGPLVDMLLLATDALEALATQAVGGAAAPFDLEAVIAGLRAGAAPAEARLAAAPPGGEDSGARAEDSIRVEVARLDRLVNLVGESALAVDHLRQGDLRLQELEGDLETFLGGLRREENYRRLSAILARMREVRRQLDKDLIAFHLSTDLLTQEAQGLRMVPLALLVDDLRRVVRDLAREQGKDIRFRVSGEDVALDRLLWESLRPALIHMLRNAVDHGIEGPRERRAAGKKAAGEVVLSAHYERGGVCISLADDGCGIDPAEVRRKAVAGGRIDAEEAASLSDQDALYLILRPGLSTRAELSDVSGRGIGMDVVRAAMEQAKGNLAIHSRIGLGTEIRLDLPLTLARLAGLVVRCEGERYVLPLQYVNGVVHIREEDVLVQGGRELVRIEGRTRPLVALRDLLGLAPRMLIDSRRIPAVVVRHHEQQAVWAVGEVLGMQEVTVKSLGPQLRALSGYAGAALLADGLPALILSVPELFTPRRLGAPAVRADLAAARARKKRGRVLVVDDSITTRTMEKNILETQGYQVEVAVSGEDALDILAARSFDLIVTDIEMPGIDGFELTRQVRTRDHQGDIPVIIVTSRATDEDKRRGIEVGAQAYIVKGSFDQGKLVDAVETLIG</sequence>
<comment type="catalytic activity">
    <reaction evidence="1">
        <text>ATP + protein L-histidine = ADP + protein N-phospho-L-histidine.</text>
        <dbReference type="EC" id="2.7.13.3"/>
    </reaction>
</comment>
<dbReference type="SMART" id="SM00387">
    <property type="entry name" value="HATPase_c"/>
    <property type="match status" value="1"/>
</dbReference>
<dbReference type="Gene3D" id="1.20.120.160">
    <property type="entry name" value="HPT domain"/>
    <property type="match status" value="1"/>
</dbReference>
<dbReference type="SMART" id="SM01231">
    <property type="entry name" value="H-kinase_dim"/>
    <property type="match status" value="1"/>
</dbReference>
<dbReference type="EMBL" id="CP092109">
    <property type="protein sequence ID" value="UWZ80339.1"/>
    <property type="molecule type" value="Genomic_DNA"/>
</dbReference>
<dbReference type="InterPro" id="IPR001789">
    <property type="entry name" value="Sig_transdc_resp-reg_receiver"/>
</dbReference>
<evidence type="ECO:0000259" key="8">
    <source>
        <dbReference type="PROSITE" id="PS50109"/>
    </source>
</evidence>
<dbReference type="SUPFAM" id="SSF50341">
    <property type="entry name" value="CheW-like"/>
    <property type="match status" value="1"/>
</dbReference>
<dbReference type="InterPro" id="IPR011006">
    <property type="entry name" value="CheY-like_superfamily"/>
</dbReference>
<organism evidence="12 13">
    <name type="scientific">Geoalkalibacter halelectricus</name>
    <dbReference type="NCBI Taxonomy" id="2847045"/>
    <lineage>
        <taxon>Bacteria</taxon>
        <taxon>Pseudomonadati</taxon>
        <taxon>Thermodesulfobacteriota</taxon>
        <taxon>Desulfuromonadia</taxon>
        <taxon>Desulfuromonadales</taxon>
        <taxon>Geoalkalibacteraceae</taxon>
        <taxon>Geoalkalibacter</taxon>
    </lineage>
</organism>
<dbReference type="InterPro" id="IPR051315">
    <property type="entry name" value="Bact_Chemotaxis_CheA"/>
</dbReference>
<dbReference type="Pfam" id="PF01584">
    <property type="entry name" value="CheW"/>
    <property type="match status" value="1"/>
</dbReference>
<dbReference type="SUPFAM" id="SSF55874">
    <property type="entry name" value="ATPase domain of HSP90 chaperone/DNA topoisomerase II/histidine kinase"/>
    <property type="match status" value="1"/>
</dbReference>
<protein>
    <recommendedName>
        <fullName evidence="2">histidine kinase</fullName>
        <ecNumber evidence="2">2.7.13.3</ecNumber>
    </recommendedName>
</protein>
<dbReference type="InterPro" id="IPR008207">
    <property type="entry name" value="Sig_transdc_His_kin_Hpt_dom"/>
</dbReference>
<dbReference type="Gene3D" id="3.40.50.2300">
    <property type="match status" value="1"/>
</dbReference>
<feature type="modified residue" description="Phosphohistidine" evidence="6">
    <location>
        <position position="45"/>
    </location>
</feature>
<evidence type="ECO:0000256" key="1">
    <source>
        <dbReference type="ARBA" id="ARBA00000085"/>
    </source>
</evidence>
<dbReference type="SMART" id="SM00260">
    <property type="entry name" value="CheW"/>
    <property type="match status" value="1"/>
</dbReference>
<dbReference type="Pfam" id="PF02895">
    <property type="entry name" value="H-kinase_dim"/>
    <property type="match status" value="1"/>
</dbReference>
<evidence type="ECO:0000259" key="11">
    <source>
        <dbReference type="PROSITE" id="PS50894"/>
    </source>
</evidence>
<dbReference type="InterPro" id="IPR036890">
    <property type="entry name" value="HATPase_C_sf"/>
</dbReference>